<dbReference type="SUPFAM" id="SSF51735">
    <property type="entry name" value="NAD(P)-binding Rossmann-fold domains"/>
    <property type="match status" value="1"/>
</dbReference>
<dbReference type="GO" id="GO:0000166">
    <property type="term" value="F:nucleotide binding"/>
    <property type="evidence" value="ECO:0007669"/>
    <property type="project" value="InterPro"/>
</dbReference>
<dbReference type="InterPro" id="IPR036291">
    <property type="entry name" value="NAD(P)-bd_dom_sf"/>
</dbReference>
<proteinExistence type="predicted"/>
<evidence type="ECO:0000259" key="2">
    <source>
        <dbReference type="Pfam" id="PF02894"/>
    </source>
</evidence>
<dbReference type="AlphaFoldDB" id="A0A1T4ZY93"/>
<dbReference type="InterPro" id="IPR004104">
    <property type="entry name" value="Gfo/Idh/MocA-like_OxRdtase_C"/>
</dbReference>
<dbReference type="EMBL" id="FUYQ01000001">
    <property type="protein sequence ID" value="SKB27781.1"/>
    <property type="molecule type" value="Genomic_DNA"/>
</dbReference>
<protein>
    <submittedName>
        <fullName evidence="3">Predicted dehydrogenase</fullName>
    </submittedName>
</protein>
<evidence type="ECO:0000259" key="1">
    <source>
        <dbReference type="Pfam" id="PF01408"/>
    </source>
</evidence>
<feature type="domain" description="Gfo/Idh/MocA-like oxidoreductase N-terminal" evidence="1">
    <location>
        <begin position="13"/>
        <end position="133"/>
    </location>
</feature>
<dbReference type="PANTHER" id="PTHR43377:SF2">
    <property type="entry name" value="BINDING ROSSMANN FOLD OXIDOREDUCTASE, PUTATIVE (AFU_ORTHOLOGUE AFUA_4G00560)-RELATED"/>
    <property type="match status" value="1"/>
</dbReference>
<dbReference type="Pfam" id="PF01408">
    <property type="entry name" value="GFO_IDH_MocA"/>
    <property type="match status" value="1"/>
</dbReference>
<reference evidence="4" key="1">
    <citation type="submission" date="2017-02" db="EMBL/GenBank/DDBJ databases">
        <authorList>
            <person name="Varghese N."/>
            <person name="Submissions S."/>
        </authorList>
    </citation>
    <scope>NUCLEOTIDE SEQUENCE [LARGE SCALE GENOMIC DNA]</scope>
    <source>
        <strain evidence="4">DSM 24967</strain>
    </source>
</reference>
<dbReference type="Gene3D" id="3.30.360.10">
    <property type="entry name" value="Dihydrodipicolinate Reductase, domain 2"/>
    <property type="match status" value="1"/>
</dbReference>
<dbReference type="Pfam" id="PF02894">
    <property type="entry name" value="GFO_IDH_MocA_C"/>
    <property type="match status" value="1"/>
</dbReference>
<organism evidence="3 4">
    <name type="scientific">Parabacteroides chartae</name>
    <dbReference type="NCBI Taxonomy" id="1037355"/>
    <lineage>
        <taxon>Bacteria</taxon>
        <taxon>Pseudomonadati</taxon>
        <taxon>Bacteroidota</taxon>
        <taxon>Bacteroidia</taxon>
        <taxon>Bacteroidales</taxon>
        <taxon>Tannerellaceae</taxon>
        <taxon>Parabacteroides</taxon>
    </lineage>
</organism>
<dbReference type="SUPFAM" id="SSF55347">
    <property type="entry name" value="Glyceraldehyde-3-phosphate dehydrogenase-like, C-terminal domain"/>
    <property type="match status" value="1"/>
</dbReference>
<accession>A0A1T4ZY93</accession>
<evidence type="ECO:0000313" key="4">
    <source>
        <dbReference type="Proteomes" id="UP000190852"/>
    </source>
</evidence>
<dbReference type="InterPro" id="IPR000683">
    <property type="entry name" value="Gfo/Idh/MocA-like_OxRdtase_N"/>
</dbReference>
<dbReference type="InterPro" id="IPR051450">
    <property type="entry name" value="Gfo/Idh/MocA_Oxidoreductases"/>
</dbReference>
<feature type="domain" description="Gfo/Idh/MocA-like oxidoreductase C-terminal" evidence="2">
    <location>
        <begin position="146"/>
        <end position="420"/>
    </location>
</feature>
<name>A0A1T4ZY93_9BACT</name>
<keyword evidence="4" id="KW-1185">Reference proteome</keyword>
<dbReference type="Gene3D" id="3.40.50.720">
    <property type="entry name" value="NAD(P)-binding Rossmann-like Domain"/>
    <property type="match status" value="1"/>
</dbReference>
<dbReference type="PANTHER" id="PTHR43377">
    <property type="entry name" value="BILIVERDIN REDUCTASE A"/>
    <property type="match status" value="1"/>
</dbReference>
<dbReference type="Proteomes" id="UP000190852">
    <property type="component" value="Unassembled WGS sequence"/>
</dbReference>
<gene>
    <name evidence="3" type="ORF">SAMN05660349_00273</name>
</gene>
<sequence length="431" mass="48383">MNTDVKKLKAVTAVVLGASGRGKLYGDYSLEHPEDLLIVGIAEPVPLRREMYGDKYHVPVENRLATWEEMLARPKFADAVIIATPDHLHYAPCMKALELGYDILLEKPIAQTEEECRKLVDYARQTGKIVGLTHVLRYSPYFLMLKEMVDSKKIGDLVSIQHFEPVDHVHMSHSYVRGSWRDSKASTPLVLAKSSHDLDILHWIVGKPCKKVVAFGDLAHFKAANAPQGAPQRCTDGCPVEADCPFSALKIYYRDRTWLYVFDLPVDPDKQGDVILENLKNGNYGKCVYHCNNNQPDHYTMLLEFDGGVTVNFSIEAFTSYSGRRTRIMGTRGDIVGDMEQFVHTDFASGKSVTYDAHAMDALNYEGVGHGGGDTGMIRDWIEAVRKQDSSLMSTPLEDSLESHLMAFAAERSRAKDKIVYLRPLKHYLGL</sequence>
<evidence type="ECO:0000313" key="3">
    <source>
        <dbReference type="EMBL" id="SKB27781.1"/>
    </source>
</evidence>